<name>A0A239M4K8_9ACTN</name>
<gene>
    <name evidence="5" type="ORF">SAMN05421812_10577</name>
</gene>
<dbReference type="OrthoDB" id="3214900at2"/>
<proteinExistence type="predicted"/>
<evidence type="ECO:0000259" key="4">
    <source>
        <dbReference type="PROSITE" id="PS50949"/>
    </source>
</evidence>
<reference evidence="5 6" key="1">
    <citation type="submission" date="2017-06" db="EMBL/GenBank/DDBJ databases">
        <authorList>
            <person name="Kim H.J."/>
            <person name="Triplett B.A."/>
        </authorList>
    </citation>
    <scope>NUCLEOTIDE SEQUENCE [LARGE SCALE GENOMIC DNA]</scope>
    <source>
        <strain evidence="5 6">CGMCC 4.5593</strain>
    </source>
</reference>
<accession>A0A239M4K8</accession>
<feature type="domain" description="HTH gntR-type" evidence="4">
    <location>
        <begin position="9"/>
        <end position="77"/>
    </location>
</feature>
<dbReference type="InterPro" id="IPR028978">
    <property type="entry name" value="Chorismate_lyase_/UTRA_dom_sf"/>
</dbReference>
<evidence type="ECO:0000256" key="2">
    <source>
        <dbReference type="ARBA" id="ARBA00023125"/>
    </source>
</evidence>
<keyword evidence="1" id="KW-0805">Transcription regulation</keyword>
<dbReference type="Proteomes" id="UP000198362">
    <property type="component" value="Unassembled WGS sequence"/>
</dbReference>
<dbReference type="GO" id="GO:0003700">
    <property type="term" value="F:DNA-binding transcription factor activity"/>
    <property type="evidence" value="ECO:0007669"/>
    <property type="project" value="InterPro"/>
</dbReference>
<dbReference type="SUPFAM" id="SSF46785">
    <property type="entry name" value="Winged helix' DNA-binding domain"/>
    <property type="match status" value="1"/>
</dbReference>
<evidence type="ECO:0000313" key="6">
    <source>
        <dbReference type="Proteomes" id="UP000198362"/>
    </source>
</evidence>
<evidence type="ECO:0000256" key="1">
    <source>
        <dbReference type="ARBA" id="ARBA00023015"/>
    </source>
</evidence>
<dbReference type="PANTHER" id="PTHR44846">
    <property type="entry name" value="MANNOSYL-D-GLYCERATE TRANSPORT/METABOLISM SYSTEM REPRESSOR MNGR-RELATED"/>
    <property type="match status" value="1"/>
</dbReference>
<dbReference type="GO" id="GO:0045892">
    <property type="term" value="P:negative regulation of DNA-templated transcription"/>
    <property type="evidence" value="ECO:0007669"/>
    <property type="project" value="TreeGrafter"/>
</dbReference>
<evidence type="ECO:0000256" key="3">
    <source>
        <dbReference type="ARBA" id="ARBA00023163"/>
    </source>
</evidence>
<keyword evidence="6" id="KW-1185">Reference proteome</keyword>
<dbReference type="SMART" id="SM00345">
    <property type="entry name" value="HTH_GNTR"/>
    <property type="match status" value="1"/>
</dbReference>
<keyword evidence="2" id="KW-0238">DNA-binding</keyword>
<dbReference type="PRINTS" id="PR00035">
    <property type="entry name" value="HTHGNTR"/>
</dbReference>
<dbReference type="Pfam" id="PF07702">
    <property type="entry name" value="UTRA"/>
    <property type="match status" value="1"/>
</dbReference>
<evidence type="ECO:0000313" key="5">
    <source>
        <dbReference type="EMBL" id="SNT37023.1"/>
    </source>
</evidence>
<dbReference type="Gene3D" id="1.10.10.10">
    <property type="entry name" value="Winged helix-like DNA-binding domain superfamily/Winged helix DNA-binding domain"/>
    <property type="match status" value="1"/>
</dbReference>
<sequence length="259" mass="28769">MAAEQRAGAPAYQRIAATYRDQIRSGELTPGDRLPTEADIAARFGVVRQTVRNGLGVLITDGLIVARRPHGYFVRDREHMVYRPQQKSRPRPATPAMDRFSQQIVDEGRTPSQLIQVSLIQAGPDLAQRLGLDPGDAIVARRRVRLINGEPTNLNDSHFPLDLVKDSEIMSPAYLPRGTDQVLAELGHPQHHAIDEIFVRMPNPEEIHRLSLGPGTPVAVHYDTGYTADGRPVQCAVNVLPGDRHKIVFERHWPTTVTA</sequence>
<dbReference type="AlphaFoldDB" id="A0A239M4K8"/>
<dbReference type="PROSITE" id="PS50949">
    <property type="entry name" value="HTH_GNTR"/>
    <property type="match status" value="1"/>
</dbReference>
<dbReference type="PANTHER" id="PTHR44846:SF17">
    <property type="entry name" value="GNTR-FAMILY TRANSCRIPTIONAL REGULATOR"/>
    <property type="match status" value="1"/>
</dbReference>
<dbReference type="InterPro" id="IPR036390">
    <property type="entry name" value="WH_DNA-bd_sf"/>
</dbReference>
<dbReference type="Gene3D" id="3.40.1410.10">
    <property type="entry name" value="Chorismate lyase-like"/>
    <property type="match status" value="1"/>
</dbReference>
<keyword evidence="3" id="KW-0804">Transcription</keyword>
<dbReference type="InterPro" id="IPR036388">
    <property type="entry name" value="WH-like_DNA-bd_sf"/>
</dbReference>
<protein>
    <submittedName>
        <fullName evidence="5">GntR family transcriptional regulator</fullName>
    </submittedName>
</protein>
<dbReference type="InterPro" id="IPR000524">
    <property type="entry name" value="Tscrpt_reg_HTH_GntR"/>
</dbReference>
<dbReference type="InterPro" id="IPR050679">
    <property type="entry name" value="Bact_HTH_transcr_reg"/>
</dbReference>
<dbReference type="CDD" id="cd07377">
    <property type="entry name" value="WHTH_GntR"/>
    <property type="match status" value="1"/>
</dbReference>
<dbReference type="InterPro" id="IPR011663">
    <property type="entry name" value="UTRA"/>
</dbReference>
<dbReference type="SUPFAM" id="SSF64288">
    <property type="entry name" value="Chorismate lyase-like"/>
    <property type="match status" value="1"/>
</dbReference>
<dbReference type="EMBL" id="FZPH01000005">
    <property type="protein sequence ID" value="SNT37023.1"/>
    <property type="molecule type" value="Genomic_DNA"/>
</dbReference>
<organism evidence="5 6">
    <name type="scientific">Asanoa hainanensis</name>
    <dbReference type="NCBI Taxonomy" id="560556"/>
    <lineage>
        <taxon>Bacteria</taxon>
        <taxon>Bacillati</taxon>
        <taxon>Actinomycetota</taxon>
        <taxon>Actinomycetes</taxon>
        <taxon>Micromonosporales</taxon>
        <taxon>Micromonosporaceae</taxon>
        <taxon>Asanoa</taxon>
    </lineage>
</organism>
<dbReference type="RefSeq" id="WP_089248827.1">
    <property type="nucleotide sequence ID" value="NZ_FZPH01000005.1"/>
</dbReference>
<dbReference type="Pfam" id="PF00392">
    <property type="entry name" value="GntR"/>
    <property type="match status" value="1"/>
</dbReference>
<dbReference type="SMART" id="SM00866">
    <property type="entry name" value="UTRA"/>
    <property type="match status" value="1"/>
</dbReference>
<dbReference type="GO" id="GO:0003677">
    <property type="term" value="F:DNA binding"/>
    <property type="evidence" value="ECO:0007669"/>
    <property type="project" value="UniProtKB-KW"/>
</dbReference>